<evidence type="ECO:0000256" key="1">
    <source>
        <dbReference type="SAM" id="MobiDB-lite"/>
    </source>
</evidence>
<evidence type="ECO:0000313" key="2">
    <source>
        <dbReference type="EMBL" id="KAA0052102.1"/>
    </source>
</evidence>
<proteinExistence type="predicted"/>
<accession>A0A5A7U8L7</accession>
<evidence type="ECO:0000313" key="4">
    <source>
        <dbReference type="Proteomes" id="UP000321393"/>
    </source>
</evidence>
<feature type="compositionally biased region" description="Acidic residues" evidence="1">
    <location>
        <begin position="54"/>
        <end position="65"/>
    </location>
</feature>
<feature type="region of interest" description="Disordered" evidence="1">
    <location>
        <begin position="1"/>
        <end position="25"/>
    </location>
</feature>
<dbReference type="AlphaFoldDB" id="A0A5A7U8L7"/>
<feature type="compositionally biased region" description="Basic and acidic residues" evidence="1">
    <location>
        <begin position="84"/>
        <end position="103"/>
    </location>
</feature>
<name>A0A5A7U8L7_CUCMM</name>
<feature type="region of interest" description="Disordered" evidence="1">
    <location>
        <begin position="52"/>
        <end position="103"/>
    </location>
</feature>
<evidence type="ECO:0000313" key="5">
    <source>
        <dbReference type="Proteomes" id="UP000321947"/>
    </source>
</evidence>
<dbReference type="EMBL" id="SSTD01018342">
    <property type="protein sequence ID" value="TYJ98094.1"/>
    <property type="molecule type" value="Genomic_DNA"/>
</dbReference>
<evidence type="ECO:0000313" key="3">
    <source>
        <dbReference type="EMBL" id="TYJ98094.1"/>
    </source>
</evidence>
<dbReference type="Proteomes" id="UP000321393">
    <property type="component" value="Unassembled WGS sequence"/>
</dbReference>
<gene>
    <name evidence="3" type="ORF">E5676_scaffold565G00290</name>
    <name evidence="2" type="ORF">E6C27_scaffold578G00880</name>
</gene>
<organism evidence="2 4">
    <name type="scientific">Cucumis melo var. makuwa</name>
    <name type="common">Oriental melon</name>
    <dbReference type="NCBI Taxonomy" id="1194695"/>
    <lineage>
        <taxon>Eukaryota</taxon>
        <taxon>Viridiplantae</taxon>
        <taxon>Streptophyta</taxon>
        <taxon>Embryophyta</taxon>
        <taxon>Tracheophyta</taxon>
        <taxon>Spermatophyta</taxon>
        <taxon>Magnoliopsida</taxon>
        <taxon>eudicotyledons</taxon>
        <taxon>Gunneridae</taxon>
        <taxon>Pentapetalae</taxon>
        <taxon>rosids</taxon>
        <taxon>fabids</taxon>
        <taxon>Cucurbitales</taxon>
        <taxon>Cucurbitaceae</taxon>
        <taxon>Benincaseae</taxon>
        <taxon>Cucumis</taxon>
    </lineage>
</organism>
<dbReference type="EMBL" id="SSTE01011117">
    <property type="protein sequence ID" value="KAA0052102.1"/>
    <property type="molecule type" value="Genomic_DNA"/>
</dbReference>
<comment type="caution">
    <text evidence="2">The sequence shown here is derived from an EMBL/GenBank/DDBJ whole genome shotgun (WGS) entry which is preliminary data.</text>
</comment>
<dbReference type="Proteomes" id="UP000321947">
    <property type="component" value="Unassembled WGS sequence"/>
</dbReference>
<sequence>MKKGKKVVKTRTSDRLRAARITGSKKRLPTGIQALLSSSEEGARAFEEHLDKVEDQEEDDVEDLNLDSSNPMVLGKRDDDEDKDEKGLMDKSRTEISRGQDGG</sequence>
<protein>
    <submittedName>
        <fullName evidence="2">Protein Ycf2-like</fullName>
    </submittedName>
</protein>
<reference evidence="4 5" key="1">
    <citation type="submission" date="2019-08" db="EMBL/GenBank/DDBJ databases">
        <title>Draft genome sequences of two oriental melons (Cucumis melo L. var makuwa).</title>
        <authorList>
            <person name="Kwon S.-Y."/>
        </authorList>
    </citation>
    <scope>NUCLEOTIDE SEQUENCE [LARGE SCALE GENOMIC DNA]</scope>
    <source>
        <strain evidence="5">cv. Chang Bougi</strain>
        <strain evidence="4">cv. SW 3</strain>
        <tissue evidence="2">Leaf</tissue>
    </source>
</reference>